<keyword evidence="4 6" id="KW-0067">ATP-binding</keyword>
<dbReference type="PROSITE" id="PS50893">
    <property type="entry name" value="ABC_TRANSPORTER_2"/>
    <property type="match status" value="1"/>
</dbReference>
<protein>
    <submittedName>
        <fullName evidence="6">ATP-binding cassette domain-containing protein</fullName>
    </submittedName>
</protein>
<comment type="caution">
    <text evidence="6">The sequence shown here is derived from an EMBL/GenBank/DDBJ whole genome shotgun (WGS) entry which is preliminary data.</text>
</comment>
<keyword evidence="3" id="KW-0547">Nucleotide-binding</keyword>
<dbReference type="Proteomes" id="UP000483035">
    <property type="component" value="Unassembled WGS sequence"/>
</dbReference>
<name>A0A6L9UIR4_9HYPH</name>
<dbReference type="InterPro" id="IPR003593">
    <property type="entry name" value="AAA+_ATPase"/>
</dbReference>
<evidence type="ECO:0000313" key="7">
    <source>
        <dbReference type="Proteomes" id="UP000483035"/>
    </source>
</evidence>
<feature type="domain" description="ABC transporter" evidence="5">
    <location>
        <begin position="6"/>
        <end position="236"/>
    </location>
</feature>
<dbReference type="Gene3D" id="3.40.50.300">
    <property type="entry name" value="P-loop containing nucleotide triphosphate hydrolases"/>
    <property type="match status" value="1"/>
</dbReference>
<comment type="similarity">
    <text evidence="1">Belongs to the ABC transporter superfamily.</text>
</comment>
<evidence type="ECO:0000313" key="6">
    <source>
        <dbReference type="EMBL" id="NEI74027.1"/>
    </source>
</evidence>
<evidence type="ECO:0000256" key="3">
    <source>
        <dbReference type="ARBA" id="ARBA00022741"/>
    </source>
</evidence>
<organism evidence="6 7">
    <name type="scientific">Rhizobium lusitanum</name>
    <dbReference type="NCBI Taxonomy" id="293958"/>
    <lineage>
        <taxon>Bacteria</taxon>
        <taxon>Pseudomonadati</taxon>
        <taxon>Pseudomonadota</taxon>
        <taxon>Alphaproteobacteria</taxon>
        <taxon>Hyphomicrobiales</taxon>
        <taxon>Rhizobiaceae</taxon>
        <taxon>Rhizobium/Agrobacterium group</taxon>
        <taxon>Rhizobium</taxon>
    </lineage>
</organism>
<evidence type="ECO:0000256" key="2">
    <source>
        <dbReference type="ARBA" id="ARBA00022448"/>
    </source>
</evidence>
<dbReference type="InterPro" id="IPR017871">
    <property type="entry name" value="ABC_transporter-like_CS"/>
</dbReference>
<proteinExistence type="inferred from homology"/>
<dbReference type="Pfam" id="PF00005">
    <property type="entry name" value="ABC_tran"/>
    <property type="match status" value="1"/>
</dbReference>
<dbReference type="SUPFAM" id="SSF52540">
    <property type="entry name" value="P-loop containing nucleoside triphosphate hydrolases"/>
    <property type="match status" value="1"/>
</dbReference>
<keyword evidence="2" id="KW-0813">Transport</keyword>
<dbReference type="PROSITE" id="PS00211">
    <property type="entry name" value="ABC_TRANSPORTER_1"/>
    <property type="match status" value="1"/>
</dbReference>
<evidence type="ECO:0000256" key="4">
    <source>
        <dbReference type="ARBA" id="ARBA00022840"/>
    </source>
</evidence>
<dbReference type="GO" id="GO:0005524">
    <property type="term" value="F:ATP binding"/>
    <property type="evidence" value="ECO:0007669"/>
    <property type="project" value="UniProtKB-KW"/>
</dbReference>
<dbReference type="EMBL" id="WUEY01000024">
    <property type="protein sequence ID" value="NEI74027.1"/>
    <property type="molecule type" value="Genomic_DNA"/>
</dbReference>
<dbReference type="AlphaFoldDB" id="A0A6L9UIR4"/>
<reference evidence="6 7" key="1">
    <citation type="submission" date="2019-12" db="EMBL/GenBank/DDBJ databases">
        <title>Rhizobium genotypes associated with high levels of biological nitrogen fixation by grain legumes in a temperate-maritime cropping system.</title>
        <authorList>
            <person name="Maluk M."/>
            <person name="Francesc Ferrando Molina F."/>
            <person name="Lopez Del Egido L."/>
            <person name="Lafos M."/>
            <person name="Langarica-Fuentes A."/>
            <person name="Gebre Yohannes G."/>
            <person name="Young M.W."/>
            <person name="Martin P."/>
            <person name="Gantlett R."/>
            <person name="Kenicer G."/>
            <person name="Hawes C."/>
            <person name="Begg G.S."/>
            <person name="Quilliam R.S."/>
            <person name="Squire G.R."/>
            <person name="Poole P.S."/>
            <person name="Young P.W."/>
            <person name="Iannetta P.M."/>
            <person name="James E.K."/>
        </authorList>
    </citation>
    <scope>NUCLEOTIDE SEQUENCE [LARGE SCALE GENOMIC DNA]</scope>
    <source>
        <strain evidence="6 7">JHI1118</strain>
    </source>
</reference>
<dbReference type="PANTHER" id="PTHR42788:SF13">
    <property type="entry name" value="ALIPHATIC SULFONATES IMPORT ATP-BINDING PROTEIN SSUB"/>
    <property type="match status" value="1"/>
</dbReference>
<dbReference type="PANTHER" id="PTHR42788">
    <property type="entry name" value="TAURINE IMPORT ATP-BINDING PROTEIN-RELATED"/>
    <property type="match status" value="1"/>
</dbReference>
<dbReference type="InterPro" id="IPR003439">
    <property type="entry name" value="ABC_transporter-like_ATP-bd"/>
</dbReference>
<evidence type="ECO:0000259" key="5">
    <source>
        <dbReference type="PROSITE" id="PS50893"/>
    </source>
</evidence>
<gene>
    <name evidence="6" type="ORF">GR212_31190</name>
</gene>
<dbReference type="GO" id="GO:0016887">
    <property type="term" value="F:ATP hydrolysis activity"/>
    <property type="evidence" value="ECO:0007669"/>
    <property type="project" value="InterPro"/>
</dbReference>
<dbReference type="SMART" id="SM00382">
    <property type="entry name" value="AAA"/>
    <property type="match status" value="1"/>
</dbReference>
<dbReference type="InterPro" id="IPR027417">
    <property type="entry name" value="P-loop_NTPase"/>
</dbReference>
<evidence type="ECO:0000256" key="1">
    <source>
        <dbReference type="ARBA" id="ARBA00005417"/>
    </source>
</evidence>
<accession>A0A6L9UIR4</accession>
<dbReference type="CDD" id="cd03293">
    <property type="entry name" value="ABC_NrtD_SsuB_transporters"/>
    <property type="match status" value="1"/>
</dbReference>
<sequence length="251" mass="28057">MSQVFIENVSVEFSRHREATQIALAETSLTIEEGEFVCLLGPSGCGKSTLLNVVGGLIETTTGHVIVGGKAVAHPGPDRGMVFQNYSLYPWLTVRGNVEFGPRLNKWSAAKVSQTADELIEIVGLTDYAEQFPKVLSGGMRQRVAIARALAMEPHVLLMDEPFAALDAQTRSRMQELLLNIWARKRSTVIFVTHDIEEAIFLADRVLVMSTRPGRIIEDFKIELPRPRSADVVASDEFTQYRKRMLHLLRH</sequence>
<dbReference type="InterPro" id="IPR050166">
    <property type="entry name" value="ABC_transporter_ATP-bind"/>
</dbReference>